<dbReference type="PRINTS" id="PR00812">
    <property type="entry name" value="BCTERIALGSPF"/>
</dbReference>
<dbReference type="EMBL" id="DSVQ01000006">
    <property type="protein sequence ID" value="HGT38107.1"/>
    <property type="molecule type" value="Genomic_DNA"/>
</dbReference>
<evidence type="ECO:0000313" key="9">
    <source>
        <dbReference type="EMBL" id="HGT38107.1"/>
    </source>
</evidence>
<name>A0A7C4QLH1_9PLAN</name>
<dbReference type="InterPro" id="IPR042094">
    <property type="entry name" value="T2SS_GspF_sf"/>
</dbReference>
<feature type="transmembrane region" description="Helical" evidence="7">
    <location>
        <begin position="108"/>
        <end position="130"/>
    </location>
</feature>
<keyword evidence="3" id="KW-1003">Cell membrane</keyword>
<feature type="transmembrane region" description="Helical" evidence="7">
    <location>
        <begin position="311"/>
        <end position="336"/>
    </location>
</feature>
<comment type="caution">
    <text evidence="9">The sequence shown here is derived from an EMBL/GenBank/DDBJ whole genome shotgun (WGS) entry which is preliminary data.</text>
</comment>
<evidence type="ECO:0000256" key="2">
    <source>
        <dbReference type="ARBA" id="ARBA00005745"/>
    </source>
</evidence>
<accession>A0A7C4QLH1</accession>
<keyword evidence="5 7" id="KW-1133">Transmembrane helix</keyword>
<comment type="similarity">
    <text evidence="2">Belongs to the GSP F family.</text>
</comment>
<dbReference type="InterPro" id="IPR003004">
    <property type="entry name" value="GspF/PilC"/>
</dbReference>
<protein>
    <recommendedName>
        <fullName evidence="8">Type II secretion system protein GspF domain-containing protein</fullName>
    </recommendedName>
</protein>
<dbReference type="GO" id="GO:0005886">
    <property type="term" value="C:plasma membrane"/>
    <property type="evidence" value="ECO:0007669"/>
    <property type="project" value="UniProtKB-SubCell"/>
</dbReference>
<feature type="domain" description="Type II secretion system protein GspF" evidence="8">
    <location>
        <begin position="216"/>
        <end position="337"/>
    </location>
</feature>
<dbReference type="PANTHER" id="PTHR30012:SF0">
    <property type="entry name" value="TYPE II SECRETION SYSTEM PROTEIN F-RELATED"/>
    <property type="match status" value="1"/>
</dbReference>
<feature type="domain" description="Type II secretion system protein GspF" evidence="8">
    <location>
        <begin position="26"/>
        <end position="135"/>
    </location>
</feature>
<keyword evidence="4 7" id="KW-0812">Transmembrane</keyword>
<dbReference type="Pfam" id="PF00482">
    <property type="entry name" value="T2SSF"/>
    <property type="match status" value="2"/>
</dbReference>
<comment type="subcellular location">
    <subcellularLocation>
        <location evidence="1">Cell membrane</location>
        <topology evidence="1">Multi-pass membrane protein</topology>
    </subcellularLocation>
</comment>
<proteinExistence type="inferred from homology"/>
<dbReference type="Gene3D" id="1.20.81.30">
    <property type="entry name" value="Type II secretion system (T2SS), domain F"/>
    <property type="match status" value="2"/>
</dbReference>
<sequence length="346" mass="37829">MSSDDEIADVNARRLGAADARGTLSLTLRLQALAEELRQRRVKRALAAVVRRLEQGATLDEAFRAEPTGLPPDLARLIAISLPGGQVELLIHDYLENARRLSDLRRSLILGLTYPLVLLLVFLAVMVFLMSTLLPMFKNLFEEFGTELPALTEFFLKVSDVLVNHGWAVAGVGLGLAAIVLGALRVFGGRAVVQNLWRSIPLLGQGLRWASLSNYCHLLATLMELHVPLPQALRAAATANDDKALAQAAERTADAMERGLPPDEAVQQTRSCLRELGPTLHGAGRGRDVVESLRATAEVFDARSRLQAQLVYWWCQPVLLIALAVTIGTLVVVFFLPLLKLLNDLS</sequence>
<evidence type="ECO:0000256" key="4">
    <source>
        <dbReference type="ARBA" id="ARBA00022692"/>
    </source>
</evidence>
<evidence type="ECO:0000256" key="3">
    <source>
        <dbReference type="ARBA" id="ARBA00022475"/>
    </source>
</evidence>
<evidence type="ECO:0000256" key="7">
    <source>
        <dbReference type="SAM" id="Phobius"/>
    </source>
</evidence>
<evidence type="ECO:0000256" key="1">
    <source>
        <dbReference type="ARBA" id="ARBA00004651"/>
    </source>
</evidence>
<reference evidence="9" key="1">
    <citation type="journal article" date="2020" name="mSystems">
        <title>Genome- and Community-Level Interaction Insights into Carbon Utilization and Element Cycling Functions of Hydrothermarchaeota in Hydrothermal Sediment.</title>
        <authorList>
            <person name="Zhou Z."/>
            <person name="Liu Y."/>
            <person name="Xu W."/>
            <person name="Pan J."/>
            <person name="Luo Z.H."/>
            <person name="Li M."/>
        </authorList>
    </citation>
    <scope>NUCLEOTIDE SEQUENCE [LARGE SCALE GENOMIC DNA]</scope>
    <source>
        <strain evidence="9">SpSt-508</strain>
    </source>
</reference>
<dbReference type="PANTHER" id="PTHR30012">
    <property type="entry name" value="GENERAL SECRETION PATHWAY PROTEIN"/>
    <property type="match status" value="1"/>
</dbReference>
<gene>
    <name evidence="9" type="ORF">ENS64_02390</name>
</gene>
<evidence type="ECO:0000256" key="6">
    <source>
        <dbReference type="ARBA" id="ARBA00023136"/>
    </source>
</evidence>
<organism evidence="9">
    <name type="scientific">Schlesneria paludicola</name>
    <dbReference type="NCBI Taxonomy" id="360056"/>
    <lineage>
        <taxon>Bacteria</taxon>
        <taxon>Pseudomonadati</taxon>
        <taxon>Planctomycetota</taxon>
        <taxon>Planctomycetia</taxon>
        <taxon>Planctomycetales</taxon>
        <taxon>Planctomycetaceae</taxon>
        <taxon>Schlesneria</taxon>
    </lineage>
</organism>
<keyword evidence="6 7" id="KW-0472">Membrane</keyword>
<evidence type="ECO:0000259" key="8">
    <source>
        <dbReference type="Pfam" id="PF00482"/>
    </source>
</evidence>
<feature type="transmembrane region" description="Helical" evidence="7">
    <location>
        <begin position="167"/>
        <end position="188"/>
    </location>
</feature>
<dbReference type="AlphaFoldDB" id="A0A7C4QLH1"/>
<evidence type="ECO:0000256" key="5">
    <source>
        <dbReference type="ARBA" id="ARBA00022989"/>
    </source>
</evidence>
<dbReference type="InterPro" id="IPR018076">
    <property type="entry name" value="T2SS_GspF_dom"/>
</dbReference>